<dbReference type="AlphaFoldDB" id="W7I3D0"/>
<name>W7I3D0_9PEZI</name>
<keyword evidence="2" id="KW-1185">Reference proteome</keyword>
<protein>
    <submittedName>
        <fullName evidence="1">Uncharacterized protein</fullName>
    </submittedName>
</protein>
<accession>W7I3D0</accession>
<sequence length="101" mass="11541">MSNNGFVNFDTDGKWDNQNMVGPAVHTPQYVRNTIIIEYRIEWLNMSEPENDFYSKNHMVASAIFARPLKISNENYASARISMELSEDSRPVDGVNPVCKI</sequence>
<gene>
    <name evidence="1" type="ORF">DRE_04185</name>
</gene>
<evidence type="ECO:0000313" key="2">
    <source>
        <dbReference type="Proteomes" id="UP000024837"/>
    </source>
</evidence>
<dbReference type="Proteomes" id="UP000024837">
    <property type="component" value="Unassembled WGS sequence"/>
</dbReference>
<evidence type="ECO:0000313" key="1">
    <source>
        <dbReference type="EMBL" id="EWC46698.1"/>
    </source>
</evidence>
<organism evidence="1 2">
    <name type="scientific">Drechslerella stenobrocha 248</name>
    <dbReference type="NCBI Taxonomy" id="1043628"/>
    <lineage>
        <taxon>Eukaryota</taxon>
        <taxon>Fungi</taxon>
        <taxon>Dikarya</taxon>
        <taxon>Ascomycota</taxon>
        <taxon>Pezizomycotina</taxon>
        <taxon>Orbiliomycetes</taxon>
        <taxon>Orbiliales</taxon>
        <taxon>Orbiliaceae</taxon>
        <taxon>Drechslerella</taxon>
    </lineage>
</organism>
<reference evidence="1 2" key="1">
    <citation type="submission" date="2013-05" db="EMBL/GenBank/DDBJ databases">
        <title>Drechslerella stenobrocha genome reveals carnivorous origination and mechanical trapping mechanism of predatory fungi.</title>
        <authorList>
            <person name="Liu X."/>
            <person name="Zhang W."/>
            <person name="Liu K."/>
        </authorList>
    </citation>
    <scope>NUCLEOTIDE SEQUENCE [LARGE SCALE GENOMIC DNA]</scope>
    <source>
        <strain evidence="1 2">248</strain>
    </source>
</reference>
<dbReference type="EMBL" id="KI966416">
    <property type="protein sequence ID" value="EWC46698.1"/>
    <property type="molecule type" value="Genomic_DNA"/>
</dbReference>
<dbReference type="HOGENOM" id="CLU_2291636_0_0_1"/>
<proteinExistence type="predicted"/>
<dbReference type="OrthoDB" id="3239749at2759"/>